<proteinExistence type="predicted"/>
<dbReference type="Proteomes" id="UP000218702">
    <property type="component" value="Chromosome"/>
</dbReference>
<accession>A0A1Z4V4J4</accession>
<dbReference type="Pfam" id="PF00355">
    <property type="entry name" value="Rieske"/>
    <property type="match status" value="1"/>
</dbReference>
<protein>
    <submittedName>
        <fullName evidence="10">Rieske (2Fe-2S) iron-sulfur domain-containing protein</fullName>
    </submittedName>
</protein>
<dbReference type="KEGG" id="dcm:NIES806_25100"/>
<dbReference type="GO" id="GO:0004497">
    <property type="term" value="F:monooxygenase activity"/>
    <property type="evidence" value="ECO:0007669"/>
    <property type="project" value="UniProtKB-ARBA"/>
</dbReference>
<evidence type="ECO:0000256" key="1">
    <source>
        <dbReference type="ARBA" id="ARBA00022714"/>
    </source>
</evidence>
<dbReference type="SUPFAM" id="SSF50022">
    <property type="entry name" value="ISP domain"/>
    <property type="match status" value="1"/>
</dbReference>
<evidence type="ECO:0000256" key="5">
    <source>
        <dbReference type="ARBA" id="ARBA00023078"/>
    </source>
</evidence>
<evidence type="ECO:0000256" key="7">
    <source>
        <dbReference type="ARBA" id="ARBA00034078"/>
    </source>
</evidence>
<dbReference type="InterPro" id="IPR005805">
    <property type="entry name" value="Rieske_Fe-S_prot_C"/>
</dbReference>
<feature type="signal peptide" evidence="8">
    <location>
        <begin position="1"/>
        <end position="24"/>
    </location>
</feature>
<evidence type="ECO:0000259" key="9">
    <source>
        <dbReference type="PROSITE" id="PS51296"/>
    </source>
</evidence>
<evidence type="ECO:0000313" key="11">
    <source>
        <dbReference type="Proteomes" id="UP000218702"/>
    </source>
</evidence>
<dbReference type="GO" id="GO:0046872">
    <property type="term" value="F:metal ion binding"/>
    <property type="evidence" value="ECO:0007669"/>
    <property type="project" value="UniProtKB-KW"/>
</dbReference>
<evidence type="ECO:0000256" key="2">
    <source>
        <dbReference type="ARBA" id="ARBA00022723"/>
    </source>
</evidence>
<evidence type="ECO:0000256" key="8">
    <source>
        <dbReference type="SAM" id="SignalP"/>
    </source>
</evidence>
<keyword evidence="2" id="KW-0479">Metal-binding</keyword>
<dbReference type="GO" id="GO:0016020">
    <property type="term" value="C:membrane"/>
    <property type="evidence" value="ECO:0007669"/>
    <property type="project" value="InterPro"/>
</dbReference>
<dbReference type="GO" id="GO:0051537">
    <property type="term" value="F:2 iron, 2 sulfur cluster binding"/>
    <property type="evidence" value="ECO:0007669"/>
    <property type="project" value="UniProtKB-KW"/>
</dbReference>
<dbReference type="PRINTS" id="PR00162">
    <property type="entry name" value="RIESKE"/>
</dbReference>
<comment type="cofactor">
    <cofactor evidence="7">
        <name>[2Fe-2S] cluster</name>
        <dbReference type="ChEBI" id="CHEBI:190135"/>
    </cofactor>
</comment>
<feature type="domain" description="Rieske" evidence="9">
    <location>
        <begin position="49"/>
        <end position="143"/>
    </location>
</feature>
<dbReference type="InterPro" id="IPR014349">
    <property type="entry name" value="Rieske_Fe-S_prot"/>
</dbReference>
<keyword evidence="1" id="KW-0001">2Fe-2S</keyword>
<dbReference type="CDD" id="cd03467">
    <property type="entry name" value="Rieske"/>
    <property type="match status" value="1"/>
</dbReference>
<keyword evidence="6" id="KW-1015">Disulfide bond</keyword>
<evidence type="ECO:0000313" key="10">
    <source>
        <dbReference type="EMBL" id="BAZ86299.1"/>
    </source>
</evidence>
<dbReference type="OrthoDB" id="9767869at2"/>
<evidence type="ECO:0000256" key="3">
    <source>
        <dbReference type="ARBA" id="ARBA00023004"/>
    </source>
</evidence>
<keyword evidence="8" id="KW-0732">Signal</keyword>
<dbReference type="EMBL" id="AP018316">
    <property type="protein sequence ID" value="BAZ86299.1"/>
    <property type="molecule type" value="Genomic_DNA"/>
</dbReference>
<dbReference type="PANTHER" id="PTHR10134">
    <property type="entry name" value="CYTOCHROME B-C1 COMPLEX SUBUNIT RIESKE, MITOCHONDRIAL"/>
    <property type="match status" value="1"/>
</dbReference>
<dbReference type="PROSITE" id="PS51296">
    <property type="entry name" value="RIESKE"/>
    <property type="match status" value="1"/>
</dbReference>
<dbReference type="AlphaFoldDB" id="A0A1Z4V4J4"/>
<sequence length="146" mass="15216">MKRREFINWVGLGCLASSLPVAIAACSPETSTSANPGSNAATKGWEKVGTVAQLDKTGELLVENSPIGAVLVVGTSKTAKSLIAVNPTCTHQGCTIAWKAKESKFVCPCHGAKFARDGKAQDGPTKEPLKTYQAKIESGSVLVQAT</sequence>
<keyword evidence="4" id="KW-0411">Iron-sulfur</keyword>
<feature type="chain" id="PRO_5012667425" evidence="8">
    <location>
        <begin position="25"/>
        <end position="146"/>
    </location>
</feature>
<gene>
    <name evidence="10" type="ORF">NIES806_25100</name>
</gene>
<dbReference type="RefSeq" id="WP_096667700.1">
    <property type="nucleotide sequence ID" value="NZ_AP018316.1"/>
</dbReference>
<dbReference type="PROSITE" id="PS51257">
    <property type="entry name" value="PROKAR_LIPOPROTEIN"/>
    <property type="match status" value="1"/>
</dbReference>
<name>A0A1Z4V4J4_9CYAN</name>
<evidence type="ECO:0000256" key="6">
    <source>
        <dbReference type="ARBA" id="ARBA00023157"/>
    </source>
</evidence>
<organism evidence="10 11">
    <name type="scientific">Dolichospermum compactum NIES-806</name>
    <dbReference type="NCBI Taxonomy" id="1973481"/>
    <lineage>
        <taxon>Bacteria</taxon>
        <taxon>Bacillati</taxon>
        <taxon>Cyanobacteriota</taxon>
        <taxon>Cyanophyceae</taxon>
        <taxon>Nostocales</taxon>
        <taxon>Aphanizomenonaceae</taxon>
        <taxon>Dolichospermum</taxon>
        <taxon>Dolichospermum compactum</taxon>
    </lineage>
</organism>
<keyword evidence="11" id="KW-1185">Reference proteome</keyword>
<keyword evidence="5" id="KW-0793">Thylakoid</keyword>
<dbReference type="Gene3D" id="2.102.10.10">
    <property type="entry name" value="Rieske [2Fe-2S] iron-sulphur domain"/>
    <property type="match status" value="1"/>
</dbReference>
<reference evidence="10 11" key="1">
    <citation type="submission" date="2017-06" db="EMBL/GenBank/DDBJ databases">
        <title>Genome sequencing of cyanobaciteial culture collection at National Institute for Environmental Studies (NIES).</title>
        <authorList>
            <person name="Hirose Y."/>
            <person name="Shimura Y."/>
            <person name="Fujisawa T."/>
            <person name="Nakamura Y."/>
            <person name="Kawachi M."/>
        </authorList>
    </citation>
    <scope>NUCLEOTIDE SEQUENCE [LARGE SCALE GENOMIC DNA]</scope>
    <source>
        <strain evidence="10 11">NIES-806</strain>
    </source>
</reference>
<dbReference type="InterPro" id="IPR017941">
    <property type="entry name" value="Rieske_2Fe-2S"/>
</dbReference>
<evidence type="ECO:0000256" key="4">
    <source>
        <dbReference type="ARBA" id="ARBA00023014"/>
    </source>
</evidence>
<keyword evidence="3" id="KW-0408">Iron</keyword>
<dbReference type="InterPro" id="IPR036922">
    <property type="entry name" value="Rieske_2Fe-2S_sf"/>
</dbReference>
<dbReference type="GO" id="GO:0016705">
    <property type="term" value="F:oxidoreductase activity, acting on paired donors, with incorporation or reduction of molecular oxygen"/>
    <property type="evidence" value="ECO:0007669"/>
    <property type="project" value="UniProtKB-ARBA"/>
</dbReference>